<proteinExistence type="inferred from homology"/>
<keyword evidence="3" id="KW-0274">FAD</keyword>
<evidence type="ECO:0000313" key="7">
    <source>
        <dbReference type="Proteomes" id="UP000259465"/>
    </source>
</evidence>
<evidence type="ECO:0000256" key="3">
    <source>
        <dbReference type="PIRSR" id="PIRSR000089-1"/>
    </source>
</evidence>
<feature type="domain" description="Electron transfer flavoprotein alpha/beta-subunit N-terminal" evidence="5">
    <location>
        <begin position="60"/>
        <end position="184"/>
    </location>
</feature>
<dbReference type="PANTHER" id="PTHR43153">
    <property type="entry name" value="ELECTRON TRANSFER FLAVOPROTEIN ALPHA"/>
    <property type="match status" value="1"/>
</dbReference>
<dbReference type="InterPro" id="IPR001308">
    <property type="entry name" value="ETF_a/FixB"/>
</dbReference>
<dbReference type="Gene3D" id="3.40.50.1220">
    <property type="entry name" value="TPP-binding domain"/>
    <property type="match status" value="1"/>
</dbReference>
<dbReference type="InterPro" id="IPR014731">
    <property type="entry name" value="ETF_asu_C"/>
</dbReference>
<comment type="cofactor">
    <cofactor evidence="3">
        <name>FAD</name>
        <dbReference type="ChEBI" id="CHEBI:57692"/>
    </cofactor>
    <text evidence="3">Binds 1 FAD per dimer.</text>
</comment>
<protein>
    <submittedName>
        <fullName evidence="6">Electron transfer flavoprotein subunit alpha/FixB family protein</fullName>
    </submittedName>
</protein>
<gene>
    <name evidence="6" type="ORF">D1345_07560</name>
</gene>
<feature type="binding site" evidence="3">
    <location>
        <begin position="276"/>
        <end position="277"/>
    </location>
    <ligand>
        <name>FAD</name>
        <dbReference type="ChEBI" id="CHEBI:57692"/>
    </ligand>
</feature>
<dbReference type="InterPro" id="IPR029035">
    <property type="entry name" value="DHS-like_NAD/FAD-binding_dom"/>
</dbReference>
<dbReference type="GO" id="GO:0009055">
    <property type="term" value="F:electron transfer activity"/>
    <property type="evidence" value="ECO:0007669"/>
    <property type="project" value="InterPro"/>
</dbReference>
<feature type="binding site" evidence="3">
    <location>
        <begin position="290"/>
        <end position="294"/>
    </location>
    <ligand>
        <name>FAD</name>
        <dbReference type="ChEBI" id="CHEBI:57692"/>
    </ligand>
</feature>
<feature type="binding site" evidence="3">
    <location>
        <position position="328"/>
    </location>
    <ligand>
        <name>FAD</name>
        <dbReference type="ChEBI" id="CHEBI:57692"/>
    </ligand>
</feature>
<keyword evidence="2" id="KW-0813">Transport</keyword>
<reference evidence="6 7" key="1">
    <citation type="submission" date="2018-08" db="EMBL/GenBank/DDBJ databases">
        <title>Complete genome sequence of JP2-74.</title>
        <authorList>
            <person name="Wu L."/>
        </authorList>
    </citation>
    <scope>NUCLEOTIDE SEQUENCE [LARGE SCALE GENOMIC DNA]</scope>
    <source>
        <strain evidence="6 7">JP2-74</strain>
    </source>
</reference>
<dbReference type="GO" id="GO:0033539">
    <property type="term" value="P:fatty acid beta-oxidation using acyl-CoA dehydrogenase"/>
    <property type="evidence" value="ECO:0007669"/>
    <property type="project" value="TreeGrafter"/>
</dbReference>
<keyword evidence="3" id="KW-0285">Flavoprotein</keyword>
<evidence type="ECO:0000259" key="4">
    <source>
        <dbReference type="Pfam" id="PF00766"/>
    </source>
</evidence>
<dbReference type="SUPFAM" id="SSF52402">
    <property type="entry name" value="Adenine nucleotide alpha hydrolases-like"/>
    <property type="match status" value="1"/>
</dbReference>
<dbReference type="InterPro" id="IPR014729">
    <property type="entry name" value="Rossmann-like_a/b/a_fold"/>
</dbReference>
<dbReference type="EMBL" id="CP031968">
    <property type="protein sequence ID" value="AXT46045.1"/>
    <property type="molecule type" value="Genomic_DNA"/>
</dbReference>
<dbReference type="PIRSF" id="PIRSF000089">
    <property type="entry name" value="Electra_flavoP_a"/>
    <property type="match status" value="1"/>
</dbReference>
<accession>A0AAD0W763</accession>
<evidence type="ECO:0000313" key="6">
    <source>
        <dbReference type="EMBL" id="AXT46045.1"/>
    </source>
</evidence>
<dbReference type="PANTHER" id="PTHR43153:SF1">
    <property type="entry name" value="ELECTRON TRANSFER FLAVOPROTEIN SUBUNIT ALPHA, MITOCHONDRIAL"/>
    <property type="match status" value="1"/>
</dbReference>
<evidence type="ECO:0000259" key="5">
    <source>
        <dbReference type="Pfam" id="PF01012"/>
    </source>
</evidence>
<dbReference type="InterPro" id="IPR014730">
    <property type="entry name" value="ETF_a/b_N"/>
</dbReference>
<keyword evidence="2" id="KW-0249">Electron transport</keyword>
<sequence>MKSRTQTALRVDPRRPWVRSPGGLKRIVLGEDGGRRDAPPAANMAAAKPLRSAGPFDGRVLVVAHAERGQLDEAAREAIAAAALLAGPREEVLAVLFGMDGCADAELAELALDRALTLADPGFAPEAKLALLRRLWRQETPRHILFADRGDDADLGRRFACRERLSVLTDIVEIAADGARRRRPGAGFSVHAPAETLLLARGVADARLPFVGLGRRQAGEAEAAAERVRDLGSVVSPASQLALEEADLILAAGNGVSDVPAFLRLAATMGAAVGASRVAVDDGRFRREQQVGATGRSVQASAYLALGISGAVQHLQGIKACRHVIAVNLDAAAPMVKRADLSVIDDCQSFIHALQALLEREGKEARS</sequence>
<feature type="binding site" evidence="3">
    <location>
        <begin position="307"/>
        <end position="314"/>
    </location>
    <ligand>
        <name>FAD</name>
        <dbReference type="ChEBI" id="CHEBI:57692"/>
    </ligand>
</feature>
<dbReference type="RefSeq" id="WP_118267034.1">
    <property type="nucleotide sequence ID" value="NZ_CP031968.1"/>
</dbReference>
<dbReference type="SUPFAM" id="SSF52467">
    <property type="entry name" value="DHS-like NAD/FAD-binding domain"/>
    <property type="match status" value="1"/>
</dbReference>
<evidence type="ECO:0000256" key="1">
    <source>
        <dbReference type="ARBA" id="ARBA00005817"/>
    </source>
</evidence>
<dbReference type="KEGG" id="crz:D1345_07560"/>
<dbReference type="GO" id="GO:0050660">
    <property type="term" value="F:flavin adenine dinucleotide binding"/>
    <property type="evidence" value="ECO:0007669"/>
    <property type="project" value="InterPro"/>
</dbReference>
<keyword evidence="7" id="KW-1185">Reference proteome</keyword>
<dbReference type="Pfam" id="PF01012">
    <property type="entry name" value="ETF"/>
    <property type="match status" value="1"/>
</dbReference>
<dbReference type="Pfam" id="PF00766">
    <property type="entry name" value="ETF_alpha"/>
    <property type="match status" value="1"/>
</dbReference>
<feature type="domain" description="Electron transfer flavoprotein alpha subunit C-terminal" evidence="4">
    <location>
        <begin position="243"/>
        <end position="319"/>
    </location>
</feature>
<dbReference type="Proteomes" id="UP000259465">
    <property type="component" value="Chromosome"/>
</dbReference>
<comment type="similarity">
    <text evidence="1">Belongs to the ETF alpha-subunit/FixB family.</text>
</comment>
<organism evidence="6 7">
    <name type="scientific">Chromobacterium rhizoryzae</name>
    <dbReference type="NCBI Taxonomy" id="1778675"/>
    <lineage>
        <taxon>Bacteria</taxon>
        <taxon>Pseudomonadati</taxon>
        <taxon>Pseudomonadota</taxon>
        <taxon>Betaproteobacteria</taxon>
        <taxon>Neisseriales</taxon>
        <taxon>Chromobacteriaceae</taxon>
        <taxon>Chromobacterium</taxon>
    </lineage>
</organism>
<name>A0AAD0W763_9NEIS</name>
<dbReference type="AlphaFoldDB" id="A0AAD0W763"/>
<dbReference type="Gene3D" id="3.40.50.620">
    <property type="entry name" value="HUPs"/>
    <property type="match status" value="1"/>
</dbReference>
<evidence type="ECO:0000256" key="2">
    <source>
        <dbReference type="ARBA" id="ARBA00022982"/>
    </source>
</evidence>